<name>A0AA39J7P2_9AGAR</name>
<protein>
    <submittedName>
        <fullName evidence="1">Uncharacterized protein</fullName>
    </submittedName>
</protein>
<dbReference type="AlphaFoldDB" id="A0AA39J7P2"/>
<reference evidence="1" key="1">
    <citation type="submission" date="2023-06" db="EMBL/GenBank/DDBJ databases">
        <authorList>
            <consortium name="Lawrence Berkeley National Laboratory"/>
            <person name="Ahrendt S."/>
            <person name="Sahu N."/>
            <person name="Indic B."/>
            <person name="Wong-Bajracharya J."/>
            <person name="Merenyi Z."/>
            <person name="Ke H.-M."/>
            <person name="Monk M."/>
            <person name="Kocsube S."/>
            <person name="Drula E."/>
            <person name="Lipzen A."/>
            <person name="Balint B."/>
            <person name="Henrissat B."/>
            <person name="Andreopoulos B."/>
            <person name="Martin F.M."/>
            <person name="Harder C.B."/>
            <person name="Rigling D."/>
            <person name="Ford K.L."/>
            <person name="Foster G.D."/>
            <person name="Pangilinan J."/>
            <person name="Papanicolaou A."/>
            <person name="Barry K."/>
            <person name="LaButti K."/>
            <person name="Viragh M."/>
            <person name="Koriabine M."/>
            <person name="Yan M."/>
            <person name="Riley R."/>
            <person name="Champramary S."/>
            <person name="Plett K.L."/>
            <person name="Tsai I.J."/>
            <person name="Slot J."/>
            <person name="Sipos G."/>
            <person name="Plett J."/>
            <person name="Nagy L.G."/>
            <person name="Grigoriev I.V."/>
        </authorList>
    </citation>
    <scope>NUCLEOTIDE SEQUENCE</scope>
    <source>
        <strain evidence="1">FPL87.14</strain>
    </source>
</reference>
<accession>A0AA39J7P2</accession>
<gene>
    <name evidence="1" type="ORF">EV421DRAFT_1834529</name>
</gene>
<evidence type="ECO:0000313" key="1">
    <source>
        <dbReference type="EMBL" id="KAK0435778.1"/>
    </source>
</evidence>
<organism evidence="1 2">
    <name type="scientific">Armillaria borealis</name>
    <dbReference type="NCBI Taxonomy" id="47425"/>
    <lineage>
        <taxon>Eukaryota</taxon>
        <taxon>Fungi</taxon>
        <taxon>Dikarya</taxon>
        <taxon>Basidiomycota</taxon>
        <taxon>Agaricomycotina</taxon>
        <taxon>Agaricomycetes</taxon>
        <taxon>Agaricomycetidae</taxon>
        <taxon>Agaricales</taxon>
        <taxon>Marasmiineae</taxon>
        <taxon>Physalacriaceae</taxon>
        <taxon>Armillaria</taxon>
    </lineage>
</organism>
<proteinExistence type="predicted"/>
<keyword evidence="2" id="KW-1185">Reference proteome</keyword>
<evidence type="ECO:0000313" key="2">
    <source>
        <dbReference type="Proteomes" id="UP001175226"/>
    </source>
</evidence>
<comment type="caution">
    <text evidence="1">The sequence shown here is derived from an EMBL/GenBank/DDBJ whole genome shotgun (WGS) entry which is preliminary data.</text>
</comment>
<dbReference type="Proteomes" id="UP001175226">
    <property type="component" value="Unassembled WGS sequence"/>
</dbReference>
<dbReference type="EMBL" id="JAUEPT010000060">
    <property type="protein sequence ID" value="KAK0435778.1"/>
    <property type="molecule type" value="Genomic_DNA"/>
</dbReference>
<sequence length="180" mass="19950">MDRDTLVSLCLTEKSILRDMARRLLRQNVTIHLDTIQKSQPNLFSFDSARLAAIRSLSIFVVRCFDLHPGSFASVFAHMINVNHICVSGGSGPLIRLILENAMASLVTLELHGCNAEPQDFSEMMSITIRKLFISQSHPNVRFLLGPLNVEELVVHGPGLDEGYVSSIRAETWDAATSCI</sequence>